<evidence type="ECO:0000256" key="2">
    <source>
        <dbReference type="SAM" id="Phobius"/>
    </source>
</evidence>
<feature type="transmembrane region" description="Helical" evidence="2">
    <location>
        <begin position="95"/>
        <end position="117"/>
    </location>
</feature>
<keyword evidence="5" id="KW-1185">Reference proteome</keyword>
<evidence type="ECO:0000259" key="3">
    <source>
        <dbReference type="Pfam" id="PF01478"/>
    </source>
</evidence>
<keyword evidence="2" id="KW-0472">Membrane</keyword>
<dbReference type="PANTHER" id="PTHR30487">
    <property type="entry name" value="TYPE 4 PREPILIN-LIKE PROTEINS LEADER PEPTIDE-PROCESSING ENZYME"/>
    <property type="match status" value="1"/>
</dbReference>
<organism evidence="4 5">
    <name type="scientific">Marinobacter orientalis</name>
    <dbReference type="NCBI Taxonomy" id="1928859"/>
    <lineage>
        <taxon>Bacteria</taxon>
        <taxon>Pseudomonadati</taxon>
        <taxon>Pseudomonadota</taxon>
        <taxon>Gammaproteobacteria</taxon>
        <taxon>Pseudomonadales</taxon>
        <taxon>Marinobacteraceae</taxon>
        <taxon>Marinobacter</taxon>
    </lineage>
</organism>
<proteinExistence type="inferred from homology"/>
<sequence length="170" mass="17737">MNPSGWALTTLTIGLVMAVFSDLSIRRIPNVVTFGMVIVALALHTWFGQWEGLLFSLGGLLIGLLCFLPLYAFAAMGAGDVKLLTAVGAVVGAKVVFIAALMTIIAGGLLALVYVAAKGGLPAMLKRYVSMCWLLLARQPTYIPPAPGEAAGLRFPYALAIACGTALALI</sequence>
<evidence type="ECO:0000313" key="5">
    <source>
        <dbReference type="Proteomes" id="UP000567186"/>
    </source>
</evidence>
<comment type="similarity">
    <text evidence="1">Belongs to the peptidase A24 family.</text>
</comment>
<comment type="caution">
    <text evidence="4">The sequence shown here is derived from an EMBL/GenBank/DDBJ whole genome shotgun (WGS) entry which is preliminary data.</text>
</comment>
<dbReference type="GO" id="GO:0004190">
    <property type="term" value="F:aspartic-type endopeptidase activity"/>
    <property type="evidence" value="ECO:0007669"/>
    <property type="project" value="InterPro"/>
</dbReference>
<dbReference type="AlphaFoldDB" id="A0A7Y0RBC2"/>
<dbReference type="OrthoDB" id="5508079at2"/>
<dbReference type="Pfam" id="PF01478">
    <property type="entry name" value="Peptidase_A24"/>
    <property type="match status" value="1"/>
</dbReference>
<name>A0A7Y0RBC2_9GAMM</name>
<dbReference type="PANTHER" id="PTHR30487:SF0">
    <property type="entry name" value="PREPILIN LEADER PEPTIDASE_N-METHYLTRANSFERASE-RELATED"/>
    <property type="match status" value="1"/>
</dbReference>
<dbReference type="GO" id="GO:0005886">
    <property type="term" value="C:plasma membrane"/>
    <property type="evidence" value="ECO:0007669"/>
    <property type="project" value="TreeGrafter"/>
</dbReference>
<feature type="transmembrane region" description="Helical" evidence="2">
    <location>
        <begin position="28"/>
        <end position="47"/>
    </location>
</feature>
<dbReference type="Gene3D" id="1.20.120.1220">
    <property type="match status" value="1"/>
</dbReference>
<dbReference type="RefSeq" id="WP_135954432.1">
    <property type="nucleotide sequence ID" value="NZ_JABCKY010000001.1"/>
</dbReference>
<evidence type="ECO:0000313" key="4">
    <source>
        <dbReference type="EMBL" id="NMT63090.1"/>
    </source>
</evidence>
<dbReference type="InterPro" id="IPR050882">
    <property type="entry name" value="Prepilin_peptidase/N-MTase"/>
</dbReference>
<reference evidence="4 5" key="1">
    <citation type="submission" date="2020-04" db="EMBL/GenBank/DDBJ databases">
        <title>Marinobacter oceani sp. nov., isolated from marine solar saltern.</title>
        <authorList>
            <person name="Chen X.-Y."/>
        </authorList>
    </citation>
    <scope>NUCLEOTIDE SEQUENCE [LARGE SCALE GENOMIC DNA]</scope>
    <source>
        <strain evidence="4 5">W62</strain>
    </source>
</reference>
<keyword evidence="2" id="KW-0812">Transmembrane</keyword>
<keyword evidence="2" id="KW-1133">Transmembrane helix</keyword>
<dbReference type="EMBL" id="JABCKY010000001">
    <property type="protein sequence ID" value="NMT63090.1"/>
    <property type="molecule type" value="Genomic_DNA"/>
</dbReference>
<feature type="transmembrane region" description="Helical" evidence="2">
    <location>
        <begin position="54"/>
        <end position="75"/>
    </location>
</feature>
<dbReference type="Proteomes" id="UP000567186">
    <property type="component" value="Unassembled WGS sequence"/>
</dbReference>
<protein>
    <submittedName>
        <fullName evidence="4">Prepilin peptidase</fullName>
    </submittedName>
</protein>
<evidence type="ECO:0000256" key="1">
    <source>
        <dbReference type="ARBA" id="ARBA00005801"/>
    </source>
</evidence>
<feature type="domain" description="Prepilin type IV endopeptidase peptidase" evidence="3">
    <location>
        <begin position="11"/>
        <end position="112"/>
    </location>
</feature>
<accession>A0A7Y0RBC2</accession>
<dbReference type="GO" id="GO:0006465">
    <property type="term" value="P:signal peptide processing"/>
    <property type="evidence" value="ECO:0007669"/>
    <property type="project" value="TreeGrafter"/>
</dbReference>
<gene>
    <name evidence="4" type="ORF">HIU99_05695</name>
</gene>
<dbReference type="InterPro" id="IPR000045">
    <property type="entry name" value="Prepilin_IV_endopep_pep"/>
</dbReference>